<comment type="caution">
    <text evidence="1">The sequence shown here is derived from an EMBL/GenBank/DDBJ whole genome shotgun (WGS) entry which is preliminary data.</text>
</comment>
<reference evidence="1" key="1">
    <citation type="submission" date="2020-06" db="EMBL/GenBank/DDBJ databases">
        <authorList>
            <person name="Li T."/>
            <person name="Hu X."/>
            <person name="Zhang T."/>
            <person name="Song X."/>
            <person name="Zhang H."/>
            <person name="Dai N."/>
            <person name="Sheng W."/>
            <person name="Hou X."/>
            <person name="Wei L."/>
        </authorList>
    </citation>
    <scope>NUCLEOTIDE SEQUENCE</scope>
    <source>
        <strain evidence="1">G01</strain>
        <tissue evidence="1">Leaf</tissue>
    </source>
</reference>
<evidence type="ECO:0000313" key="1">
    <source>
        <dbReference type="EMBL" id="KAL0322635.1"/>
    </source>
</evidence>
<protein>
    <submittedName>
        <fullName evidence="1">Uncharacterized protein</fullName>
    </submittedName>
</protein>
<accession>A0AAW2LU24</accession>
<dbReference type="PANTHER" id="PTHR36702">
    <property type="entry name" value="HOLLIDAY JUNCTION RESOLVASE"/>
    <property type="match status" value="1"/>
</dbReference>
<sequence length="885" mass="99184">MVVENRVQVLKKLEELDISEKSAVNSVVESLTCTLNKTILQVAAKYLESDISGCIVQFLALGTKANIWCRKHLKMTLMSTEDSPEEEHSSFFYQLVLDLLSYSTASYSTLARYPVSTSKELVVSLENFILEQFSLTKDLVSEIKRIHLLGTELLKAAQGAIDALIRLCKVYCNGVKWDAYHCKSEAENIRDCTETDNGDHVIRITSCTIEKLCELGTVAANDGGWLVSLLNMSWKGVVSLLQFGKGALAANVNVTGVIMNLISLASESLKCAAETWSTSMKENVSVAEAKRIFLPVKFYLINAVKQENKFQILEVLFSKESDMSSEILTINSSHNSLDAILSVNPNSLNKEKMLSLGQVALLLNLLLCAPDLEHDVTLGVARKLGWLLDILVDEDVYASILVLQTPTVSGSTENHELTYQPMFCAVLHALKTFMVVVSSSPAWDELELFLIDNLFHPHFLCWDIVTELWCFILRHADPDRMNNIFDKLCELLMLTSREPVLFPESALRKTARLICVLATYGPEFMVDRVYSSIFESSRSQDASNVHIALLMEGFPLNLLSEKKRSIAKQRLVTEYYNFVERFEDKSPGESDSAIYGAPVFALCAALRSLQVSLSDTDMKTLKFLNAVIHKYETPQMMLLGELLGIICNMKHLYSCDGMEEVILGLQKLFISRPALSDSQLFLCKPNLAYFMSGLGHVELADSDDSPKSSAAWELYHMLLRERHWAFVHLAISAFGYFAAHTSCNQLWRGKEADEERFMSELKALLEKEMACPAMQATPDQLAVLVKEGQLLNVIVQNNVKHDPESIVSDMMDVDDEKQPNKKRKFPDGICKGVELLQSGLRIMVDGLSQWQQNPLDSTEVHEKFLTHFSRLEDVIAHLVSLADSG</sequence>
<dbReference type="Pfam" id="PF14868">
    <property type="entry name" value="DUF4487"/>
    <property type="match status" value="2"/>
</dbReference>
<proteinExistence type="predicted"/>
<name>A0AAW2LU24_9LAMI</name>
<dbReference type="EMBL" id="JACGWK010000012">
    <property type="protein sequence ID" value="KAL0322635.1"/>
    <property type="molecule type" value="Genomic_DNA"/>
</dbReference>
<dbReference type="PANTHER" id="PTHR36702:SF1">
    <property type="entry name" value="HOLLIDAY JUNCTION RESOLVASE"/>
    <property type="match status" value="1"/>
</dbReference>
<dbReference type="AlphaFoldDB" id="A0AAW2LU24"/>
<dbReference type="InterPro" id="IPR027902">
    <property type="entry name" value="DUF4487"/>
</dbReference>
<reference evidence="1" key="2">
    <citation type="journal article" date="2024" name="Plant">
        <title>Genomic evolution and insights into agronomic trait innovations of Sesamum species.</title>
        <authorList>
            <person name="Miao H."/>
            <person name="Wang L."/>
            <person name="Qu L."/>
            <person name="Liu H."/>
            <person name="Sun Y."/>
            <person name="Le M."/>
            <person name="Wang Q."/>
            <person name="Wei S."/>
            <person name="Zheng Y."/>
            <person name="Lin W."/>
            <person name="Duan Y."/>
            <person name="Cao H."/>
            <person name="Xiong S."/>
            <person name="Wang X."/>
            <person name="Wei L."/>
            <person name="Li C."/>
            <person name="Ma Q."/>
            <person name="Ju M."/>
            <person name="Zhao R."/>
            <person name="Li G."/>
            <person name="Mu C."/>
            <person name="Tian Q."/>
            <person name="Mei H."/>
            <person name="Zhang T."/>
            <person name="Gao T."/>
            <person name="Zhang H."/>
        </authorList>
    </citation>
    <scope>NUCLEOTIDE SEQUENCE</scope>
    <source>
        <strain evidence="1">G01</strain>
    </source>
</reference>
<organism evidence="1">
    <name type="scientific">Sesamum angustifolium</name>
    <dbReference type="NCBI Taxonomy" id="2727405"/>
    <lineage>
        <taxon>Eukaryota</taxon>
        <taxon>Viridiplantae</taxon>
        <taxon>Streptophyta</taxon>
        <taxon>Embryophyta</taxon>
        <taxon>Tracheophyta</taxon>
        <taxon>Spermatophyta</taxon>
        <taxon>Magnoliopsida</taxon>
        <taxon>eudicotyledons</taxon>
        <taxon>Gunneridae</taxon>
        <taxon>Pentapetalae</taxon>
        <taxon>asterids</taxon>
        <taxon>lamiids</taxon>
        <taxon>Lamiales</taxon>
        <taxon>Pedaliaceae</taxon>
        <taxon>Sesamum</taxon>
    </lineage>
</organism>
<gene>
    <name evidence="1" type="ORF">Sangu_1882800</name>
</gene>